<dbReference type="Proteomes" id="UP000284706">
    <property type="component" value="Unassembled WGS sequence"/>
</dbReference>
<feature type="compositionally biased region" description="Low complexity" evidence="2">
    <location>
        <begin position="45"/>
        <end position="71"/>
    </location>
</feature>
<feature type="region of interest" description="Disordered" evidence="2">
    <location>
        <begin position="1"/>
        <end position="129"/>
    </location>
</feature>
<dbReference type="Pfam" id="PF22784">
    <property type="entry name" value="PTP-SAK"/>
    <property type="match status" value="1"/>
</dbReference>
<evidence type="ECO:0000256" key="1">
    <source>
        <dbReference type="ARBA" id="ARBA00022801"/>
    </source>
</evidence>
<sequence length="311" mass="33665">MPSQRKPPRSSSTMSCGTSTPTTPASSSYPTPTSPKLRAFLPAFTATKITTKASKTTKATKVSKAVPTSPISIPPPPTTLLPSPASASSSTSTLVSPSPSPSPQPTLQSTQRTLRIPRPRPLTAHTPRPIPNSYWATPLLLACEYPWSPSNPTSPKLDALLRAGVRTFIDLTERGELVPYSAILSSRCALLGIDPQEVEYHRFPIRDRCLPASLELMYAIMDVLRDNESRGRISAVHCRGGIGRTGMVIGCWLVESGVARDGREALGVIAREWKTVEKCKRYPNSPETGAQFEFVRAFCPSLKVRVGVEAV</sequence>
<gene>
    <name evidence="4" type="ORF">CVT26_006973</name>
</gene>
<evidence type="ECO:0000313" key="4">
    <source>
        <dbReference type="EMBL" id="PPQ72217.1"/>
    </source>
</evidence>
<feature type="compositionally biased region" description="Low complexity" evidence="2">
    <location>
        <begin position="18"/>
        <end position="35"/>
    </location>
</feature>
<organism evidence="4 5">
    <name type="scientific">Gymnopilus dilepis</name>
    <dbReference type="NCBI Taxonomy" id="231916"/>
    <lineage>
        <taxon>Eukaryota</taxon>
        <taxon>Fungi</taxon>
        <taxon>Dikarya</taxon>
        <taxon>Basidiomycota</taxon>
        <taxon>Agaricomycotina</taxon>
        <taxon>Agaricomycetes</taxon>
        <taxon>Agaricomycetidae</taxon>
        <taxon>Agaricales</taxon>
        <taxon>Agaricineae</taxon>
        <taxon>Hymenogastraceae</taxon>
        <taxon>Gymnopilus</taxon>
    </lineage>
</organism>
<dbReference type="InterPro" id="IPR029021">
    <property type="entry name" value="Prot-tyrosine_phosphatase-like"/>
</dbReference>
<feature type="compositionally biased region" description="Low complexity" evidence="2">
    <location>
        <begin position="105"/>
        <end position="116"/>
    </location>
</feature>
<keyword evidence="5" id="KW-1185">Reference proteome</keyword>
<feature type="compositionally biased region" description="Low complexity" evidence="2">
    <location>
        <begin position="80"/>
        <end position="97"/>
    </location>
</feature>
<comment type="caution">
    <text evidence="4">The sequence shown here is derived from an EMBL/GenBank/DDBJ whole genome shotgun (WGS) entry which is preliminary data.</text>
</comment>
<evidence type="ECO:0000313" key="5">
    <source>
        <dbReference type="Proteomes" id="UP000284706"/>
    </source>
</evidence>
<evidence type="ECO:0000259" key="3">
    <source>
        <dbReference type="PROSITE" id="PS50056"/>
    </source>
</evidence>
<feature type="domain" description="Tyrosine specific protein phosphatases" evidence="3">
    <location>
        <begin position="214"/>
        <end position="258"/>
    </location>
</feature>
<reference evidence="4 5" key="1">
    <citation type="journal article" date="2018" name="Evol. Lett.">
        <title>Horizontal gene cluster transfer increased hallucinogenic mushroom diversity.</title>
        <authorList>
            <person name="Reynolds H.T."/>
            <person name="Vijayakumar V."/>
            <person name="Gluck-Thaler E."/>
            <person name="Korotkin H.B."/>
            <person name="Matheny P.B."/>
            <person name="Slot J.C."/>
        </authorList>
    </citation>
    <scope>NUCLEOTIDE SEQUENCE [LARGE SCALE GENOMIC DNA]</scope>
    <source>
        <strain evidence="4 5">SRW20</strain>
    </source>
</reference>
<dbReference type="EMBL" id="NHYE01005468">
    <property type="protein sequence ID" value="PPQ72217.1"/>
    <property type="molecule type" value="Genomic_DNA"/>
</dbReference>
<dbReference type="InterPro" id="IPR050561">
    <property type="entry name" value="PTP"/>
</dbReference>
<proteinExistence type="predicted"/>
<dbReference type="SUPFAM" id="SSF52799">
    <property type="entry name" value="(Phosphotyrosine protein) phosphatases II"/>
    <property type="match status" value="1"/>
</dbReference>
<dbReference type="OrthoDB" id="2017893at2759"/>
<dbReference type="PROSITE" id="PS50056">
    <property type="entry name" value="TYR_PHOSPHATASE_2"/>
    <property type="match status" value="1"/>
</dbReference>
<dbReference type="AlphaFoldDB" id="A0A409W133"/>
<dbReference type="PROSITE" id="PS00383">
    <property type="entry name" value="TYR_PHOSPHATASE_1"/>
    <property type="match status" value="1"/>
</dbReference>
<keyword evidence="1" id="KW-0378">Hydrolase</keyword>
<dbReference type="GO" id="GO:0016791">
    <property type="term" value="F:phosphatase activity"/>
    <property type="evidence" value="ECO:0007669"/>
    <property type="project" value="UniProtKB-ARBA"/>
</dbReference>
<feature type="compositionally biased region" description="Polar residues" evidence="2">
    <location>
        <begin position="1"/>
        <end position="17"/>
    </location>
</feature>
<dbReference type="PANTHER" id="PTHR23339">
    <property type="entry name" value="TYROSINE SPECIFIC PROTEIN PHOSPHATASE AND DUAL SPECIFICITY PROTEIN PHOSPHATASE"/>
    <property type="match status" value="1"/>
</dbReference>
<evidence type="ECO:0000256" key="2">
    <source>
        <dbReference type="SAM" id="MobiDB-lite"/>
    </source>
</evidence>
<dbReference type="InterPro" id="IPR016130">
    <property type="entry name" value="Tyr_Pase_AS"/>
</dbReference>
<dbReference type="InParanoid" id="A0A409W133"/>
<dbReference type="InterPro" id="IPR000387">
    <property type="entry name" value="Tyr_Pase_dom"/>
</dbReference>
<protein>
    <recommendedName>
        <fullName evidence="3">Tyrosine specific protein phosphatases domain-containing protein</fullName>
    </recommendedName>
</protein>
<dbReference type="InterPro" id="IPR057023">
    <property type="entry name" value="PTP-SAK"/>
</dbReference>
<dbReference type="Gene3D" id="3.90.190.10">
    <property type="entry name" value="Protein tyrosine phosphatase superfamily"/>
    <property type="match status" value="1"/>
</dbReference>
<accession>A0A409W133</accession>
<name>A0A409W133_9AGAR</name>